<keyword evidence="4 6" id="KW-1133">Transmembrane helix</keyword>
<feature type="transmembrane region" description="Helical" evidence="6">
    <location>
        <begin position="256"/>
        <end position="278"/>
    </location>
</feature>
<feature type="transmembrane region" description="Helical" evidence="6">
    <location>
        <begin position="73"/>
        <end position="94"/>
    </location>
</feature>
<dbReference type="GO" id="GO:0022857">
    <property type="term" value="F:transmembrane transporter activity"/>
    <property type="evidence" value="ECO:0007669"/>
    <property type="project" value="InterPro"/>
</dbReference>
<dbReference type="InterPro" id="IPR011701">
    <property type="entry name" value="MFS"/>
</dbReference>
<dbReference type="Pfam" id="PF07690">
    <property type="entry name" value="MFS_1"/>
    <property type="match status" value="1"/>
</dbReference>
<dbReference type="PANTHER" id="PTHR12778:SF10">
    <property type="entry name" value="MAJOR FACILITATOR SUPERFAMILY DOMAIN-CONTAINING PROTEIN 3"/>
    <property type="match status" value="1"/>
</dbReference>
<feature type="signal peptide" evidence="7">
    <location>
        <begin position="1"/>
        <end position="20"/>
    </location>
</feature>
<feature type="chain" id="PRO_5006912225" evidence="7">
    <location>
        <begin position="21"/>
        <end position="423"/>
    </location>
</feature>
<dbReference type="PANTHER" id="PTHR12778">
    <property type="entry name" value="SOLUTE CARRIER FAMILY 33 ACETYL-COA TRANSPORTER -RELATED"/>
    <property type="match status" value="1"/>
</dbReference>
<evidence type="ECO:0000256" key="1">
    <source>
        <dbReference type="ARBA" id="ARBA00004141"/>
    </source>
</evidence>
<evidence type="ECO:0000256" key="2">
    <source>
        <dbReference type="ARBA" id="ARBA00022448"/>
    </source>
</evidence>
<evidence type="ECO:0000256" key="7">
    <source>
        <dbReference type="SAM" id="SignalP"/>
    </source>
</evidence>
<keyword evidence="10" id="KW-1185">Reference proteome</keyword>
<protein>
    <submittedName>
        <fullName evidence="9">Beta lactamase induction signal transducer AmpG</fullName>
    </submittedName>
</protein>
<dbReference type="AlphaFoldDB" id="A0A0W0SQC5"/>
<evidence type="ECO:0000313" key="9">
    <source>
        <dbReference type="EMBL" id="KTC85401.1"/>
    </source>
</evidence>
<dbReference type="NCBIfam" id="TIGR00901">
    <property type="entry name" value="2A0125"/>
    <property type="match status" value="1"/>
</dbReference>
<reference evidence="9 10" key="1">
    <citation type="submission" date="2015-11" db="EMBL/GenBank/DDBJ databases">
        <title>Genomic analysis of 38 Legionella species identifies large and diverse effector repertoires.</title>
        <authorList>
            <person name="Burstein D."/>
            <person name="Amaro F."/>
            <person name="Zusman T."/>
            <person name="Lifshitz Z."/>
            <person name="Cohen O."/>
            <person name="Gilbert J.A."/>
            <person name="Pupko T."/>
            <person name="Shuman H.A."/>
            <person name="Segal G."/>
        </authorList>
    </citation>
    <scope>NUCLEOTIDE SEQUENCE [LARGE SCALE GENOMIC DNA]</scope>
    <source>
        <strain evidence="9 10">ATCC 700990</strain>
    </source>
</reference>
<feature type="transmembrane region" description="Helical" evidence="6">
    <location>
        <begin position="285"/>
        <end position="306"/>
    </location>
</feature>
<dbReference type="PROSITE" id="PS50850">
    <property type="entry name" value="MFS"/>
    <property type="match status" value="1"/>
</dbReference>
<evidence type="ECO:0000259" key="8">
    <source>
        <dbReference type="PROSITE" id="PS50850"/>
    </source>
</evidence>
<sequence length="423" mass="46437">MNKRLLIVFLLGFSSGLPLALTSSTLQAWFADAGMSVLATGMLSLVGMPYVYRIAWGPILDRYSLLPLGKRRSWILVMQFALLLGFNAMAWLSPTQSPELMAILAFACACFSATQDVAIDAHRVEYLPTKEHGLGASLATFGYRLALLIAGGFALVLAKHLGWSYTYRLMGLLMLIGVIATLWSSEPSRPSDNQPASFVEFFIAPMKELFARRGIIPLLFFILFYKLGEAFTATTSGIVMPFLIQGVGFSIDTIGYVNKMMGISSILLGGLVAGILLIRWSLYRALFVFGLLQAFTNVLFIVLAIVGKNLFLFATAVICDNFAAGMGSTALVAFFMRLTKQPYTATQFSLLVAIAALPRIFSGPCAAVLQMWLGWIGLYQLAFLLALGFIPFLILIRDHTKVAEDSQIDERKGLKEVKILQEN</sequence>
<dbReference type="PATRIC" id="fig|1212489.4.peg.2713"/>
<feature type="transmembrane region" description="Helical" evidence="6">
    <location>
        <begin position="28"/>
        <end position="52"/>
    </location>
</feature>
<feature type="domain" description="Major facilitator superfamily (MFS) profile" evidence="8">
    <location>
        <begin position="4"/>
        <end position="400"/>
    </location>
</feature>
<dbReference type="InterPro" id="IPR004752">
    <property type="entry name" value="AmpG_permease/AT-1"/>
</dbReference>
<keyword evidence="2" id="KW-0813">Transport</keyword>
<evidence type="ECO:0000313" key="10">
    <source>
        <dbReference type="Proteomes" id="UP000054736"/>
    </source>
</evidence>
<comment type="subcellular location">
    <subcellularLocation>
        <location evidence="1">Membrane</location>
        <topology evidence="1">Multi-pass membrane protein</topology>
    </subcellularLocation>
</comment>
<feature type="transmembrane region" description="Helical" evidence="6">
    <location>
        <begin position="215"/>
        <end position="244"/>
    </location>
</feature>
<keyword evidence="7" id="KW-0732">Signal</keyword>
<feature type="transmembrane region" description="Helical" evidence="6">
    <location>
        <begin position="312"/>
        <end position="336"/>
    </location>
</feature>
<dbReference type="STRING" id="1212489.Ldro_2573"/>
<evidence type="ECO:0000256" key="5">
    <source>
        <dbReference type="ARBA" id="ARBA00023136"/>
    </source>
</evidence>
<proteinExistence type="predicted"/>
<feature type="transmembrane region" description="Helical" evidence="6">
    <location>
        <begin position="348"/>
        <end position="372"/>
    </location>
</feature>
<name>A0A0W0SQC5_9GAMM</name>
<accession>A0A0W0SQC5</accession>
<dbReference type="RefSeq" id="WP_058496851.1">
    <property type="nucleotide sequence ID" value="NZ_CAAAIU010000008.1"/>
</dbReference>
<dbReference type="EMBL" id="LNXY01000028">
    <property type="protein sequence ID" value="KTC85401.1"/>
    <property type="molecule type" value="Genomic_DNA"/>
</dbReference>
<dbReference type="GO" id="GO:0016020">
    <property type="term" value="C:membrane"/>
    <property type="evidence" value="ECO:0007669"/>
    <property type="project" value="UniProtKB-SubCell"/>
</dbReference>
<evidence type="ECO:0000256" key="6">
    <source>
        <dbReference type="SAM" id="Phobius"/>
    </source>
</evidence>
<evidence type="ECO:0000256" key="4">
    <source>
        <dbReference type="ARBA" id="ARBA00022989"/>
    </source>
</evidence>
<feature type="transmembrane region" description="Helical" evidence="6">
    <location>
        <begin position="378"/>
        <end position="396"/>
    </location>
</feature>
<evidence type="ECO:0000256" key="3">
    <source>
        <dbReference type="ARBA" id="ARBA00022692"/>
    </source>
</evidence>
<organism evidence="9 10">
    <name type="scientific">Legionella drozanskii LLAP-1</name>
    <dbReference type="NCBI Taxonomy" id="1212489"/>
    <lineage>
        <taxon>Bacteria</taxon>
        <taxon>Pseudomonadati</taxon>
        <taxon>Pseudomonadota</taxon>
        <taxon>Gammaproteobacteria</taxon>
        <taxon>Legionellales</taxon>
        <taxon>Legionellaceae</taxon>
        <taxon>Legionella</taxon>
    </lineage>
</organism>
<feature type="transmembrane region" description="Helical" evidence="6">
    <location>
        <begin position="164"/>
        <end position="183"/>
    </location>
</feature>
<dbReference type="Proteomes" id="UP000054736">
    <property type="component" value="Unassembled WGS sequence"/>
</dbReference>
<gene>
    <name evidence="9" type="ORF">Ldro_2573</name>
</gene>
<dbReference type="InterPro" id="IPR020846">
    <property type="entry name" value="MFS_dom"/>
</dbReference>
<keyword evidence="5 6" id="KW-0472">Membrane</keyword>
<keyword evidence="3 6" id="KW-0812">Transmembrane</keyword>
<feature type="transmembrane region" description="Helical" evidence="6">
    <location>
        <begin position="133"/>
        <end position="158"/>
    </location>
</feature>
<dbReference type="InterPro" id="IPR036259">
    <property type="entry name" value="MFS_trans_sf"/>
</dbReference>
<comment type="caution">
    <text evidence="9">The sequence shown here is derived from an EMBL/GenBank/DDBJ whole genome shotgun (WGS) entry which is preliminary data.</text>
</comment>
<dbReference type="OrthoDB" id="9787815at2"/>
<dbReference type="Gene3D" id="1.20.1250.20">
    <property type="entry name" value="MFS general substrate transporter like domains"/>
    <property type="match status" value="1"/>
</dbReference>
<dbReference type="SUPFAM" id="SSF103473">
    <property type="entry name" value="MFS general substrate transporter"/>
    <property type="match status" value="1"/>
</dbReference>